<dbReference type="Proteomes" id="UP000242715">
    <property type="component" value="Unassembled WGS sequence"/>
</dbReference>
<organism evidence="1 2">
    <name type="scientific">Trifolium subterraneum</name>
    <name type="common">Subterranean clover</name>
    <dbReference type="NCBI Taxonomy" id="3900"/>
    <lineage>
        <taxon>Eukaryota</taxon>
        <taxon>Viridiplantae</taxon>
        <taxon>Streptophyta</taxon>
        <taxon>Embryophyta</taxon>
        <taxon>Tracheophyta</taxon>
        <taxon>Spermatophyta</taxon>
        <taxon>Magnoliopsida</taxon>
        <taxon>eudicotyledons</taxon>
        <taxon>Gunneridae</taxon>
        <taxon>Pentapetalae</taxon>
        <taxon>rosids</taxon>
        <taxon>fabids</taxon>
        <taxon>Fabales</taxon>
        <taxon>Fabaceae</taxon>
        <taxon>Papilionoideae</taxon>
        <taxon>50 kb inversion clade</taxon>
        <taxon>NPAAA clade</taxon>
        <taxon>Hologalegina</taxon>
        <taxon>IRL clade</taxon>
        <taxon>Trifolieae</taxon>
        <taxon>Trifolium</taxon>
    </lineage>
</organism>
<accession>A0A2Z6MTL3</accession>
<name>A0A2Z6MTL3_TRISU</name>
<sequence length="142" mass="16370">MRRVTISQTLLEAVRYLMFIDDIANPVPNSCGNRNLSPPISQPLCCFLNRNPYRQRERNRNSDIATKDNLFTRGSLIKDLCNVSASVAWKNQCLIFFRVFGLCRWYTRLSGLLGIQSVLFSLVHFNQLESLLAEELFPRELA</sequence>
<reference evidence="2" key="1">
    <citation type="journal article" date="2017" name="Front. Plant Sci.">
        <title>Climate Clever Clovers: New Paradigm to Reduce the Environmental Footprint of Ruminants by Breeding Low Methanogenic Forages Utilizing Haplotype Variation.</title>
        <authorList>
            <person name="Kaur P."/>
            <person name="Appels R."/>
            <person name="Bayer P.E."/>
            <person name="Keeble-Gagnere G."/>
            <person name="Wang J."/>
            <person name="Hirakawa H."/>
            <person name="Shirasawa K."/>
            <person name="Vercoe P."/>
            <person name="Stefanova K."/>
            <person name="Durmic Z."/>
            <person name="Nichols P."/>
            <person name="Revell C."/>
            <person name="Isobe S.N."/>
            <person name="Edwards D."/>
            <person name="Erskine W."/>
        </authorList>
    </citation>
    <scope>NUCLEOTIDE SEQUENCE [LARGE SCALE GENOMIC DNA]</scope>
    <source>
        <strain evidence="2">cv. Daliak</strain>
    </source>
</reference>
<evidence type="ECO:0000313" key="2">
    <source>
        <dbReference type="Proteomes" id="UP000242715"/>
    </source>
</evidence>
<dbReference type="AlphaFoldDB" id="A0A2Z6MTL3"/>
<keyword evidence="2" id="KW-1185">Reference proteome</keyword>
<proteinExistence type="predicted"/>
<gene>
    <name evidence="1" type="ORF">TSUD_208030</name>
</gene>
<protein>
    <submittedName>
        <fullName evidence="1">Uncharacterized protein</fullName>
    </submittedName>
</protein>
<evidence type="ECO:0000313" key="1">
    <source>
        <dbReference type="EMBL" id="GAU36034.1"/>
    </source>
</evidence>
<dbReference type="EMBL" id="DF973614">
    <property type="protein sequence ID" value="GAU36034.1"/>
    <property type="molecule type" value="Genomic_DNA"/>
</dbReference>